<dbReference type="Gene3D" id="3.90.1720.10">
    <property type="entry name" value="endopeptidase domain like (from Nostoc punctiforme)"/>
    <property type="match status" value="1"/>
</dbReference>
<dbReference type="InterPro" id="IPR038765">
    <property type="entry name" value="Papain-like_cys_pep_sf"/>
</dbReference>
<name>A0A0V8JIP1_9BACI</name>
<organism evidence="7 8">
    <name type="scientific">Priestia veravalensis</name>
    <dbReference type="NCBI Taxonomy" id="1414648"/>
    <lineage>
        <taxon>Bacteria</taxon>
        <taxon>Bacillati</taxon>
        <taxon>Bacillota</taxon>
        <taxon>Bacilli</taxon>
        <taxon>Bacillales</taxon>
        <taxon>Bacillaceae</taxon>
        <taxon>Priestia</taxon>
    </lineage>
</organism>
<comment type="similarity">
    <text evidence="1">Belongs to the peptidase C40 family.</text>
</comment>
<evidence type="ECO:0000259" key="6">
    <source>
        <dbReference type="PROSITE" id="PS51935"/>
    </source>
</evidence>
<keyword evidence="3" id="KW-0378">Hydrolase</keyword>
<dbReference type="PROSITE" id="PS51935">
    <property type="entry name" value="NLPC_P60"/>
    <property type="match status" value="1"/>
</dbReference>
<dbReference type="InterPro" id="IPR051202">
    <property type="entry name" value="Peptidase_C40"/>
</dbReference>
<sequence length="221" mass="24100">MKKFVAVFTLASFLFASPLVSQAALGDQTLKQGMRNQDVQQLQQLLKKKGYFTGNTTTYFGPATSNAVKSFQRKNGLSADGVVGKSTYAKLGVKTSSQTSTFNASKVINKGKQYVGVPYRWGGTTPRGFDCSGFIGYTFKQGAGITLPRTVAEIYKKGTRVTSLQPGDIVFFQTYQKGASHAGIYMGNNQFLHSSSSKGVSVSSLKDSYWSKRYIGAKRIR</sequence>
<evidence type="ECO:0000256" key="5">
    <source>
        <dbReference type="SAM" id="SignalP"/>
    </source>
</evidence>
<gene>
    <name evidence="7" type="ORF">AS180_15960</name>
</gene>
<evidence type="ECO:0000313" key="7">
    <source>
        <dbReference type="EMBL" id="KSU86919.1"/>
    </source>
</evidence>
<evidence type="ECO:0000256" key="2">
    <source>
        <dbReference type="ARBA" id="ARBA00022670"/>
    </source>
</evidence>
<evidence type="ECO:0000256" key="1">
    <source>
        <dbReference type="ARBA" id="ARBA00007074"/>
    </source>
</evidence>
<keyword evidence="4" id="KW-0788">Thiol protease</keyword>
<reference evidence="7 8" key="1">
    <citation type="submission" date="2015-11" db="EMBL/GenBank/DDBJ databases">
        <title>Bacillus caseinolyticus sp nov.</title>
        <authorList>
            <person name="Dastager S.G."/>
            <person name="Mawlankar R."/>
        </authorList>
    </citation>
    <scope>NUCLEOTIDE SEQUENCE [LARGE SCALE GENOMIC DNA]</scope>
    <source>
        <strain evidence="7 8">SGD-V-76</strain>
    </source>
</reference>
<dbReference type="SUPFAM" id="SSF54001">
    <property type="entry name" value="Cysteine proteinases"/>
    <property type="match status" value="1"/>
</dbReference>
<dbReference type="RefSeq" id="WP_025911413.1">
    <property type="nucleotide sequence ID" value="NZ_KQ758675.1"/>
</dbReference>
<dbReference type="AlphaFoldDB" id="A0A0V8JIP1"/>
<keyword evidence="5" id="KW-0732">Signal</keyword>
<dbReference type="EMBL" id="LNQP01000060">
    <property type="protein sequence ID" value="KSU86919.1"/>
    <property type="molecule type" value="Genomic_DNA"/>
</dbReference>
<dbReference type="PANTHER" id="PTHR47053:SF1">
    <property type="entry name" value="MUREIN DD-ENDOPEPTIDASE MEPH-RELATED"/>
    <property type="match status" value="1"/>
</dbReference>
<dbReference type="Pfam" id="PF01471">
    <property type="entry name" value="PG_binding_1"/>
    <property type="match status" value="1"/>
</dbReference>
<feature type="chain" id="PRO_5006893940" evidence="5">
    <location>
        <begin position="24"/>
        <end position="221"/>
    </location>
</feature>
<keyword evidence="8" id="KW-1185">Reference proteome</keyword>
<dbReference type="SUPFAM" id="SSF47090">
    <property type="entry name" value="PGBD-like"/>
    <property type="match status" value="1"/>
</dbReference>
<dbReference type="InterPro" id="IPR036366">
    <property type="entry name" value="PGBDSf"/>
</dbReference>
<evidence type="ECO:0000313" key="8">
    <source>
        <dbReference type="Proteomes" id="UP000053681"/>
    </source>
</evidence>
<proteinExistence type="inferred from homology"/>
<dbReference type="InterPro" id="IPR002477">
    <property type="entry name" value="Peptidoglycan-bd-like"/>
</dbReference>
<dbReference type="GO" id="GO:0008234">
    <property type="term" value="F:cysteine-type peptidase activity"/>
    <property type="evidence" value="ECO:0007669"/>
    <property type="project" value="UniProtKB-KW"/>
</dbReference>
<evidence type="ECO:0000256" key="4">
    <source>
        <dbReference type="ARBA" id="ARBA00022807"/>
    </source>
</evidence>
<keyword evidence="2" id="KW-0645">Protease</keyword>
<dbReference type="Pfam" id="PF00877">
    <property type="entry name" value="NLPC_P60"/>
    <property type="match status" value="1"/>
</dbReference>
<dbReference type="InterPro" id="IPR000064">
    <property type="entry name" value="NLP_P60_dom"/>
</dbReference>
<dbReference type="Gene3D" id="1.10.101.10">
    <property type="entry name" value="PGBD-like superfamily/PGBD"/>
    <property type="match status" value="1"/>
</dbReference>
<evidence type="ECO:0000256" key="3">
    <source>
        <dbReference type="ARBA" id="ARBA00022801"/>
    </source>
</evidence>
<dbReference type="PANTHER" id="PTHR47053">
    <property type="entry name" value="MUREIN DD-ENDOPEPTIDASE MEPH-RELATED"/>
    <property type="match status" value="1"/>
</dbReference>
<comment type="caution">
    <text evidence="7">The sequence shown here is derived from an EMBL/GenBank/DDBJ whole genome shotgun (WGS) entry which is preliminary data.</text>
</comment>
<protein>
    <submittedName>
        <fullName evidence="7">Endopeptidase</fullName>
    </submittedName>
</protein>
<dbReference type="Proteomes" id="UP000053681">
    <property type="component" value="Unassembled WGS sequence"/>
</dbReference>
<dbReference type="InterPro" id="IPR036365">
    <property type="entry name" value="PGBD-like_sf"/>
</dbReference>
<feature type="signal peptide" evidence="5">
    <location>
        <begin position="1"/>
        <end position="23"/>
    </location>
</feature>
<accession>A0A0V8JIP1</accession>
<dbReference type="GO" id="GO:0006508">
    <property type="term" value="P:proteolysis"/>
    <property type="evidence" value="ECO:0007669"/>
    <property type="project" value="UniProtKB-KW"/>
</dbReference>
<feature type="domain" description="NlpC/P60" evidence="6">
    <location>
        <begin position="101"/>
        <end position="221"/>
    </location>
</feature>